<evidence type="ECO:0000313" key="6">
    <source>
        <dbReference type="EMBL" id="TBC01366.1"/>
    </source>
</evidence>
<organism evidence="6 7">
    <name type="scientific">Rhizobium ruizarguesonis</name>
    <dbReference type="NCBI Taxonomy" id="2081791"/>
    <lineage>
        <taxon>Bacteria</taxon>
        <taxon>Pseudomonadati</taxon>
        <taxon>Pseudomonadota</taxon>
        <taxon>Alphaproteobacteria</taxon>
        <taxon>Hyphomicrobiales</taxon>
        <taxon>Rhizobiaceae</taxon>
        <taxon>Rhizobium/Agrobacterium group</taxon>
        <taxon>Rhizobium</taxon>
    </lineage>
</organism>
<reference evidence="6 7" key="1">
    <citation type="submission" date="2019-02" db="EMBL/GenBank/DDBJ databases">
        <title>The genomic architecture of introgression among sibling species of bacteria.</title>
        <authorList>
            <person name="Cavassim M.I.A."/>
            <person name="Moeskjaer S."/>
            <person name="Moslemi C."/>
            <person name="Fields B."/>
            <person name="Bachmann A."/>
            <person name="Vilhjalmsson B."/>
            <person name="Schierup M.H."/>
            <person name="Young J.P.W."/>
            <person name="Andersen S.U."/>
        </authorList>
    </citation>
    <scope>NUCLEOTIDE SEQUENCE [LARGE SCALE GENOMIC DNA]</scope>
    <source>
        <strain evidence="6 7">SM92</strain>
    </source>
</reference>
<dbReference type="PANTHER" id="PTHR46796:SF7">
    <property type="entry name" value="ARAC FAMILY TRANSCRIPTIONAL REGULATOR"/>
    <property type="match status" value="1"/>
</dbReference>
<dbReference type="SMART" id="SM00342">
    <property type="entry name" value="HTH_ARAC"/>
    <property type="match status" value="1"/>
</dbReference>
<dbReference type="SUPFAM" id="SSF46689">
    <property type="entry name" value="Homeodomain-like"/>
    <property type="match status" value="1"/>
</dbReference>
<feature type="domain" description="HTH araC/xylS-type" evidence="5">
    <location>
        <begin position="267"/>
        <end position="365"/>
    </location>
</feature>
<dbReference type="InterPro" id="IPR009057">
    <property type="entry name" value="Homeodomain-like_sf"/>
</dbReference>
<dbReference type="PANTHER" id="PTHR46796">
    <property type="entry name" value="HTH-TYPE TRANSCRIPTIONAL ACTIVATOR RHAS-RELATED"/>
    <property type="match status" value="1"/>
</dbReference>
<dbReference type="Proteomes" id="UP000294215">
    <property type="component" value="Unassembled WGS sequence"/>
</dbReference>
<dbReference type="GO" id="GO:0043565">
    <property type="term" value="F:sequence-specific DNA binding"/>
    <property type="evidence" value="ECO:0007669"/>
    <property type="project" value="InterPro"/>
</dbReference>
<evidence type="ECO:0000256" key="2">
    <source>
        <dbReference type="ARBA" id="ARBA00023125"/>
    </source>
</evidence>
<evidence type="ECO:0000313" key="7">
    <source>
        <dbReference type="Proteomes" id="UP000294215"/>
    </source>
</evidence>
<keyword evidence="2" id="KW-0238">DNA-binding</keyword>
<comment type="caution">
    <text evidence="6">The sequence shown here is derived from an EMBL/GenBank/DDBJ whole genome shotgun (WGS) entry which is preliminary data.</text>
</comment>
<dbReference type="InterPro" id="IPR032783">
    <property type="entry name" value="AraC_lig"/>
</dbReference>
<evidence type="ECO:0000256" key="3">
    <source>
        <dbReference type="ARBA" id="ARBA00023163"/>
    </source>
</evidence>
<sequence length="383" mass="41322">MAHYGAPGRILLSAKPSHMSDGGRTESRSQQIGAREWECQRSARGIMRLPDVACEPIWRISRGDLDKLMGTMEVASARLSECAFAAGARLLIEGGDLPTIYYGLAGSGMIFVDGEAPIELVRHMLVVAPSNRAIEIVADCSPFARSRSGVSSAKKSAFVPGSVNRHEIGEGEASLTLVCGRFHAVYGPGLDLFASLASPVVETFDAYDQLDQVMTYAMVELATHEIGREPMASALFKLVLLTLLRRCPTSPNVWVERFSLLSDPPIARAFAEMASRPAAEFSVQALCKSVGLSRSAFMARFTAAFGESAMSVLRRLRMRHAASLLAANALSIEQVALQVGYQSRSSFTRTFRQYYGTDPSGYRAEAKRVLVGYAPGVVGAAGE</sequence>
<dbReference type="PRINTS" id="PR00032">
    <property type="entry name" value="HTHARAC"/>
</dbReference>
<dbReference type="EMBL" id="SIMR01000012">
    <property type="protein sequence ID" value="TBC01366.1"/>
    <property type="molecule type" value="Genomic_DNA"/>
</dbReference>
<dbReference type="Pfam" id="PF12833">
    <property type="entry name" value="HTH_18"/>
    <property type="match status" value="1"/>
</dbReference>
<dbReference type="InterPro" id="IPR050204">
    <property type="entry name" value="AraC_XylS_family_regulators"/>
</dbReference>
<keyword evidence="1" id="KW-0805">Transcription regulation</keyword>
<feature type="region of interest" description="Disordered" evidence="4">
    <location>
        <begin position="13"/>
        <end position="34"/>
    </location>
</feature>
<dbReference type="AlphaFoldDB" id="A0AB38HSV6"/>
<proteinExistence type="predicted"/>
<gene>
    <name evidence="6" type="ORF">ELH40_38825</name>
</gene>
<name>A0AB38HSV6_9HYPH</name>
<dbReference type="InterPro" id="IPR020449">
    <property type="entry name" value="Tscrpt_reg_AraC-type_HTH"/>
</dbReference>
<protein>
    <submittedName>
        <fullName evidence="6">AraC family transcriptional regulator</fullName>
    </submittedName>
</protein>
<dbReference type="Pfam" id="PF12852">
    <property type="entry name" value="Cupin_6"/>
    <property type="match status" value="1"/>
</dbReference>
<dbReference type="InterPro" id="IPR018060">
    <property type="entry name" value="HTH_AraC"/>
</dbReference>
<evidence type="ECO:0000259" key="5">
    <source>
        <dbReference type="PROSITE" id="PS01124"/>
    </source>
</evidence>
<evidence type="ECO:0000256" key="1">
    <source>
        <dbReference type="ARBA" id="ARBA00023015"/>
    </source>
</evidence>
<accession>A0AB38HSV6</accession>
<dbReference type="PROSITE" id="PS01124">
    <property type="entry name" value="HTH_ARAC_FAMILY_2"/>
    <property type="match status" value="1"/>
</dbReference>
<keyword evidence="3" id="KW-0804">Transcription</keyword>
<dbReference type="GO" id="GO:0003700">
    <property type="term" value="F:DNA-binding transcription factor activity"/>
    <property type="evidence" value="ECO:0007669"/>
    <property type="project" value="InterPro"/>
</dbReference>
<dbReference type="Gene3D" id="1.10.10.60">
    <property type="entry name" value="Homeodomain-like"/>
    <property type="match status" value="1"/>
</dbReference>
<evidence type="ECO:0000256" key="4">
    <source>
        <dbReference type="SAM" id="MobiDB-lite"/>
    </source>
</evidence>